<gene>
    <name evidence="1" type="ORF">WA026_022297</name>
</gene>
<comment type="caution">
    <text evidence="1">The sequence shown here is derived from an EMBL/GenBank/DDBJ whole genome shotgun (WGS) entry which is preliminary data.</text>
</comment>
<dbReference type="AlphaFoldDB" id="A0AAW1VJ92"/>
<protein>
    <submittedName>
        <fullName evidence="1">Uncharacterized protein</fullName>
    </submittedName>
</protein>
<sequence>MENNCEGIKSKSLSLKHNNKVRDGTIVDDPQSIADMLRDHFNIPAVPHGCPAVGCGIGIPTLFLHPVDEDELRSVIDNLRTSTLQDWMKFQLLFCSTYQLV</sequence>
<evidence type="ECO:0000313" key="2">
    <source>
        <dbReference type="Proteomes" id="UP001431783"/>
    </source>
</evidence>
<reference evidence="1 2" key="1">
    <citation type="submission" date="2023-03" db="EMBL/GenBank/DDBJ databases">
        <title>Genome insight into feeding habits of ladybird beetles.</title>
        <authorList>
            <person name="Li H.-S."/>
            <person name="Huang Y.-H."/>
            <person name="Pang H."/>
        </authorList>
    </citation>
    <scope>NUCLEOTIDE SEQUENCE [LARGE SCALE GENOMIC DNA]</scope>
    <source>
        <strain evidence="1">SYSU_2023b</strain>
        <tissue evidence="1">Whole body</tissue>
    </source>
</reference>
<keyword evidence="2" id="KW-1185">Reference proteome</keyword>
<accession>A0AAW1VJ92</accession>
<organism evidence="1 2">
    <name type="scientific">Henosepilachna vigintioctopunctata</name>
    <dbReference type="NCBI Taxonomy" id="420089"/>
    <lineage>
        <taxon>Eukaryota</taxon>
        <taxon>Metazoa</taxon>
        <taxon>Ecdysozoa</taxon>
        <taxon>Arthropoda</taxon>
        <taxon>Hexapoda</taxon>
        <taxon>Insecta</taxon>
        <taxon>Pterygota</taxon>
        <taxon>Neoptera</taxon>
        <taxon>Endopterygota</taxon>
        <taxon>Coleoptera</taxon>
        <taxon>Polyphaga</taxon>
        <taxon>Cucujiformia</taxon>
        <taxon>Coccinelloidea</taxon>
        <taxon>Coccinellidae</taxon>
        <taxon>Epilachninae</taxon>
        <taxon>Epilachnini</taxon>
        <taxon>Henosepilachna</taxon>
    </lineage>
</organism>
<evidence type="ECO:0000313" key="1">
    <source>
        <dbReference type="EMBL" id="KAK9892835.1"/>
    </source>
</evidence>
<dbReference type="Proteomes" id="UP001431783">
    <property type="component" value="Unassembled WGS sequence"/>
</dbReference>
<proteinExistence type="predicted"/>
<name>A0AAW1VJ92_9CUCU</name>
<dbReference type="EMBL" id="JARQZJ010000139">
    <property type="protein sequence ID" value="KAK9892835.1"/>
    <property type="molecule type" value="Genomic_DNA"/>
</dbReference>